<proteinExistence type="predicted"/>
<accession>A0ABR0AS36</accession>
<sequence length="243" mass="27005">MQGGTYDSYGKESYGEVLGNTNKESSYWKFTLTWAADETGFQPKGDLLPVAPVHEYELPVSPVHIPFNGKCYKPTWSQSNVIQTTLILTSLFHPSSTCNSYQILSYIIITQTAFRSNNGASDPTPLVLAGSITGPAAHCTFFAVDELPRTSNHGLPHSFGTCSCNVYVFRRYHTCPCANELFEFWYANKLLRCWCDELYTTPTPPTAVTTIYANLAAMNNFFGSTPYPGTYGLFYTFANLTPP</sequence>
<organism evidence="1 2">
    <name type="scientific">Daphnia magna</name>
    <dbReference type="NCBI Taxonomy" id="35525"/>
    <lineage>
        <taxon>Eukaryota</taxon>
        <taxon>Metazoa</taxon>
        <taxon>Ecdysozoa</taxon>
        <taxon>Arthropoda</taxon>
        <taxon>Crustacea</taxon>
        <taxon>Branchiopoda</taxon>
        <taxon>Diplostraca</taxon>
        <taxon>Cladocera</taxon>
        <taxon>Anomopoda</taxon>
        <taxon>Daphniidae</taxon>
        <taxon>Daphnia</taxon>
    </lineage>
</organism>
<comment type="caution">
    <text evidence="1">The sequence shown here is derived from an EMBL/GenBank/DDBJ whole genome shotgun (WGS) entry which is preliminary data.</text>
</comment>
<keyword evidence="2" id="KW-1185">Reference proteome</keyword>
<evidence type="ECO:0000313" key="2">
    <source>
        <dbReference type="Proteomes" id="UP001234178"/>
    </source>
</evidence>
<gene>
    <name evidence="1" type="ORF">OUZ56_017078</name>
</gene>
<protein>
    <submittedName>
        <fullName evidence="1">Uncharacterized protein</fullName>
    </submittedName>
</protein>
<name>A0ABR0AS36_9CRUS</name>
<reference evidence="1 2" key="1">
    <citation type="journal article" date="2023" name="Nucleic Acids Res.">
        <title>The hologenome of Daphnia magna reveals possible DNA methylation and microbiome-mediated evolution of the host genome.</title>
        <authorList>
            <person name="Chaturvedi A."/>
            <person name="Li X."/>
            <person name="Dhandapani V."/>
            <person name="Marshall H."/>
            <person name="Kissane S."/>
            <person name="Cuenca-Cambronero M."/>
            <person name="Asole G."/>
            <person name="Calvet F."/>
            <person name="Ruiz-Romero M."/>
            <person name="Marangio P."/>
            <person name="Guigo R."/>
            <person name="Rago D."/>
            <person name="Mirbahai L."/>
            <person name="Eastwood N."/>
            <person name="Colbourne J.K."/>
            <person name="Zhou J."/>
            <person name="Mallon E."/>
            <person name="Orsini L."/>
        </authorList>
    </citation>
    <scope>NUCLEOTIDE SEQUENCE [LARGE SCALE GENOMIC DNA]</scope>
    <source>
        <strain evidence="1">LRV0_1</strain>
    </source>
</reference>
<dbReference type="Proteomes" id="UP001234178">
    <property type="component" value="Unassembled WGS sequence"/>
</dbReference>
<evidence type="ECO:0000313" key="1">
    <source>
        <dbReference type="EMBL" id="KAK4027938.1"/>
    </source>
</evidence>
<dbReference type="EMBL" id="JAOYFB010000038">
    <property type="protein sequence ID" value="KAK4027938.1"/>
    <property type="molecule type" value="Genomic_DNA"/>
</dbReference>